<dbReference type="SUPFAM" id="SSF50475">
    <property type="entry name" value="FMN-binding split barrel"/>
    <property type="match status" value="1"/>
</dbReference>
<reference evidence="4 5" key="1">
    <citation type="submission" date="2024-09" db="EMBL/GenBank/DDBJ databases">
        <authorList>
            <person name="Sun Q."/>
            <person name="Mori K."/>
        </authorList>
    </citation>
    <scope>NUCLEOTIDE SEQUENCE [LARGE SCALE GENOMIC DNA]</scope>
    <source>
        <strain evidence="4 5">JCM 13519</strain>
    </source>
</reference>
<evidence type="ECO:0000313" key="4">
    <source>
        <dbReference type="EMBL" id="MFB9713609.1"/>
    </source>
</evidence>
<evidence type="ECO:0000313" key="5">
    <source>
        <dbReference type="Proteomes" id="UP001589536"/>
    </source>
</evidence>
<evidence type="ECO:0000256" key="1">
    <source>
        <dbReference type="ARBA" id="ARBA00008898"/>
    </source>
</evidence>
<dbReference type="InterPro" id="IPR012349">
    <property type="entry name" value="Split_barrel_FMN-bd"/>
</dbReference>
<proteinExistence type="inferred from homology"/>
<dbReference type="GO" id="GO:0016491">
    <property type="term" value="F:oxidoreductase activity"/>
    <property type="evidence" value="ECO:0007669"/>
    <property type="project" value="UniProtKB-KW"/>
</dbReference>
<dbReference type="EMBL" id="JBHMBH010000012">
    <property type="protein sequence ID" value="MFB9713609.1"/>
    <property type="molecule type" value="Genomic_DNA"/>
</dbReference>
<sequence length="171" mass="18273">MTATMIDRPTAVIQDVCAANAKQAFGHFPSGVVAVGAMLDGSPAGFAASSFTTVSWEPALVSICVQRNSKTWAALSGQDRIGISVLSERQGELAFQLSSRNRDRFAGLDWEPSDQGALFIGGAVAWMDCSVYQEIPAGDHSIVIFKVHGLGTAEESPLVYHRQTVRKMVTA</sequence>
<name>A0ABV5UM60_9MICC</name>
<keyword evidence="2 4" id="KW-0560">Oxidoreductase</keyword>
<evidence type="ECO:0000256" key="2">
    <source>
        <dbReference type="ARBA" id="ARBA00023002"/>
    </source>
</evidence>
<dbReference type="PANTHER" id="PTHR30466">
    <property type="entry name" value="FLAVIN REDUCTASE"/>
    <property type="match status" value="1"/>
</dbReference>
<gene>
    <name evidence="4" type="ORF">ACFFPI_05510</name>
</gene>
<dbReference type="Pfam" id="PF01613">
    <property type="entry name" value="Flavin_Reduct"/>
    <property type="match status" value="1"/>
</dbReference>
<dbReference type="Gene3D" id="2.30.110.10">
    <property type="entry name" value="Electron Transport, Fmn-binding Protein, Chain A"/>
    <property type="match status" value="1"/>
</dbReference>
<dbReference type="SMART" id="SM00903">
    <property type="entry name" value="Flavin_Reduct"/>
    <property type="match status" value="1"/>
</dbReference>
<dbReference type="RefSeq" id="WP_345052742.1">
    <property type="nucleotide sequence ID" value="NZ_BAABED010000001.1"/>
</dbReference>
<dbReference type="Proteomes" id="UP001589536">
    <property type="component" value="Unassembled WGS sequence"/>
</dbReference>
<dbReference type="PANTHER" id="PTHR30466:SF11">
    <property type="entry name" value="FLAVIN-DEPENDENT MONOOXYGENASE, REDUCTASE SUBUNIT HSAB"/>
    <property type="match status" value="1"/>
</dbReference>
<comment type="caution">
    <text evidence="4">The sequence shown here is derived from an EMBL/GenBank/DDBJ whole genome shotgun (WGS) entry which is preliminary data.</text>
</comment>
<organism evidence="4 5">
    <name type="scientific">Arthrobacter methylotrophus</name>
    <dbReference type="NCBI Taxonomy" id="121291"/>
    <lineage>
        <taxon>Bacteria</taxon>
        <taxon>Bacillati</taxon>
        <taxon>Actinomycetota</taxon>
        <taxon>Actinomycetes</taxon>
        <taxon>Micrococcales</taxon>
        <taxon>Micrococcaceae</taxon>
        <taxon>Arthrobacter</taxon>
    </lineage>
</organism>
<dbReference type="InterPro" id="IPR002563">
    <property type="entry name" value="Flavin_Rdtase-like_dom"/>
</dbReference>
<accession>A0ABV5UM60</accession>
<evidence type="ECO:0000259" key="3">
    <source>
        <dbReference type="SMART" id="SM00903"/>
    </source>
</evidence>
<dbReference type="EC" id="1.-.-.-" evidence="4"/>
<comment type="similarity">
    <text evidence="1">Belongs to the non-flavoprotein flavin reductase family.</text>
</comment>
<feature type="domain" description="Flavin reductase like" evidence="3">
    <location>
        <begin position="25"/>
        <end position="167"/>
    </location>
</feature>
<keyword evidence="5" id="KW-1185">Reference proteome</keyword>
<protein>
    <submittedName>
        <fullName evidence="4">Flavin reductase family protein</fullName>
        <ecNumber evidence="4">1.-.-.-</ecNumber>
    </submittedName>
</protein>
<dbReference type="InterPro" id="IPR050268">
    <property type="entry name" value="NADH-dep_flavin_reductase"/>
</dbReference>